<reference evidence="2" key="1">
    <citation type="submission" date="2011-04" db="EMBL/GenBank/DDBJ databases">
        <title>The complete genome of Thermodesulfatator indicus DSM 15286.</title>
        <authorList>
            <person name="Lucas S."/>
            <person name="Copeland A."/>
            <person name="Lapidus A."/>
            <person name="Bruce D."/>
            <person name="Goodwin L."/>
            <person name="Pitluck S."/>
            <person name="Peters L."/>
            <person name="Kyrpides N."/>
            <person name="Mavromatis K."/>
            <person name="Pagani I."/>
            <person name="Ivanova N."/>
            <person name="Saunders L."/>
            <person name="Detter J.C."/>
            <person name="Tapia R."/>
            <person name="Han C."/>
            <person name="Land M."/>
            <person name="Hauser L."/>
            <person name="Markowitz V."/>
            <person name="Cheng J.-F."/>
            <person name="Hugenholtz P."/>
            <person name="Woyke T."/>
            <person name="Wu D."/>
            <person name="Spring S."/>
            <person name="Schroeder M."/>
            <person name="Brambilla E."/>
            <person name="Klenk H.-P."/>
            <person name="Eisen J.A."/>
        </authorList>
    </citation>
    <scope>NUCLEOTIDE SEQUENCE [LARGE SCALE GENOMIC DNA]</scope>
    <source>
        <strain evidence="2">DSM 15286 / JCM 11887 / CIR29812</strain>
    </source>
</reference>
<dbReference type="STRING" id="667014.Thein_0046"/>
<dbReference type="KEGG" id="tid:Thein_0046"/>
<accession>F8A8C7</accession>
<evidence type="ECO:0000313" key="1">
    <source>
        <dbReference type="EMBL" id="AEH43931.1"/>
    </source>
</evidence>
<proteinExistence type="predicted"/>
<dbReference type="OrthoDB" id="1722738at2"/>
<dbReference type="InParanoid" id="F8A8C7"/>
<keyword evidence="2" id="KW-1185">Reference proteome</keyword>
<dbReference type="eggNOG" id="ENOG503307R">
    <property type="taxonomic scope" value="Bacteria"/>
</dbReference>
<dbReference type="RefSeq" id="WP_013906678.1">
    <property type="nucleotide sequence ID" value="NC_015681.1"/>
</dbReference>
<dbReference type="PaxDb" id="667014-Thein_0046"/>
<dbReference type="Proteomes" id="UP000006793">
    <property type="component" value="Chromosome"/>
</dbReference>
<evidence type="ECO:0000313" key="2">
    <source>
        <dbReference type="Proteomes" id="UP000006793"/>
    </source>
</evidence>
<organism evidence="1 2">
    <name type="scientific">Thermodesulfatator indicus (strain DSM 15286 / JCM 11887 / CIR29812)</name>
    <dbReference type="NCBI Taxonomy" id="667014"/>
    <lineage>
        <taxon>Bacteria</taxon>
        <taxon>Pseudomonadati</taxon>
        <taxon>Thermodesulfobacteriota</taxon>
        <taxon>Thermodesulfobacteria</taxon>
        <taxon>Thermodesulfobacteriales</taxon>
        <taxon>Thermodesulfatatoraceae</taxon>
        <taxon>Thermodesulfatator</taxon>
    </lineage>
</organism>
<gene>
    <name evidence="1" type="ordered locus">Thein_0046</name>
</gene>
<dbReference type="HOGENOM" id="CLU_120033_0_0_0"/>
<dbReference type="EMBL" id="CP002683">
    <property type="protein sequence ID" value="AEH43931.1"/>
    <property type="molecule type" value="Genomic_DNA"/>
</dbReference>
<protein>
    <submittedName>
        <fullName evidence="1">Serine protease inhibitor</fullName>
    </submittedName>
</protein>
<name>F8A8C7_THEID</name>
<dbReference type="AlphaFoldDB" id="F8A8C7"/>
<reference evidence="1 2" key="2">
    <citation type="journal article" date="2012" name="Stand. Genomic Sci.">
        <title>Complete genome sequence of the thermophilic sulfate-reducing ocean bacterium Thermodesulfatator indicus type strain (CIR29812(T)).</title>
        <authorList>
            <person name="Anderson I."/>
            <person name="Saunders E."/>
            <person name="Lapidus A."/>
            <person name="Nolan M."/>
            <person name="Lucas S."/>
            <person name="Tice H."/>
            <person name="Del Rio T.G."/>
            <person name="Cheng J.F."/>
            <person name="Han C."/>
            <person name="Tapia R."/>
            <person name="Goodwin L.A."/>
            <person name="Pitluck S."/>
            <person name="Liolios K."/>
            <person name="Mavromatis K."/>
            <person name="Pagani I."/>
            <person name="Ivanova N."/>
            <person name="Mikhailova N."/>
            <person name="Pati A."/>
            <person name="Chen A."/>
            <person name="Palaniappan K."/>
            <person name="Land M."/>
            <person name="Hauser L."/>
            <person name="Jeffries C.D."/>
            <person name="Chang Y.J."/>
            <person name="Brambilla E.M."/>
            <person name="Rohde M."/>
            <person name="Spring S."/>
            <person name="Goker M."/>
            <person name="Detter J.C."/>
            <person name="Woyke T."/>
            <person name="Bristow J."/>
            <person name="Eisen J.A."/>
            <person name="Markowitz V."/>
            <person name="Hugenholtz P."/>
            <person name="Kyrpides N.C."/>
            <person name="Klenk H.P."/>
        </authorList>
    </citation>
    <scope>NUCLEOTIDE SEQUENCE [LARGE SCALE GENOMIC DNA]</scope>
    <source>
        <strain evidence="2">DSM 15286 / JCM 11887 / CIR29812</strain>
    </source>
</reference>
<sequence>MGDEIKSALEIALEKAAKIGKASKEELRKEKLEKEGRRLAARFLQEKDFNLLKAIAAISSEDKPVVLRAAVDTLVRNIVFPRDELALSDIEKALKGLEVIFIDFPQVKELTAEIKKLLTLYLQQQKQLFEQFKIQFKSQMGEIEEALKQQYGQSVKIEPEMLPQFQEEWGKVKGQLEAQYKRQLDYFKDLFYKMLP</sequence>